<proteinExistence type="predicted"/>
<accession>A0ACB9I9B0</accession>
<organism evidence="1 2">
    <name type="scientific">Smallanthus sonchifolius</name>
    <dbReference type="NCBI Taxonomy" id="185202"/>
    <lineage>
        <taxon>Eukaryota</taxon>
        <taxon>Viridiplantae</taxon>
        <taxon>Streptophyta</taxon>
        <taxon>Embryophyta</taxon>
        <taxon>Tracheophyta</taxon>
        <taxon>Spermatophyta</taxon>
        <taxon>Magnoliopsida</taxon>
        <taxon>eudicotyledons</taxon>
        <taxon>Gunneridae</taxon>
        <taxon>Pentapetalae</taxon>
        <taxon>asterids</taxon>
        <taxon>campanulids</taxon>
        <taxon>Asterales</taxon>
        <taxon>Asteraceae</taxon>
        <taxon>Asteroideae</taxon>
        <taxon>Heliantheae alliance</taxon>
        <taxon>Millerieae</taxon>
        <taxon>Smallanthus</taxon>
    </lineage>
</organism>
<keyword evidence="2" id="KW-1185">Reference proteome</keyword>
<sequence length="96" mass="10758">MRLPEDGAVGVRDPYVRSAEKDCKRKLALASWDWDNVVDLTNFEDGPDANGKVDSDDLYDTDSDELADSVDSVLCFKPSSSQSRLARRARHRVILD</sequence>
<protein>
    <submittedName>
        <fullName evidence="1">Uncharacterized protein</fullName>
    </submittedName>
</protein>
<evidence type="ECO:0000313" key="1">
    <source>
        <dbReference type="EMBL" id="KAI3804574.1"/>
    </source>
</evidence>
<reference evidence="1 2" key="2">
    <citation type="journal article" date="2022" name="Mol. Ecol. Resour.">
        <title>The genomes of chicory, endive, great burdock and yacon provide insights into Asteraceae paleo-polyploidization history and plant inulin production.</title>
        <authorList>
            <person name="Fan W."/>
            <person name="Wang S."/>
            <person name="Wang H."/>
            <person name="Wang A."/>
            <person name="Jiang F."/>
            <person name="Liu H."/>
            <person name="Zhao H."/>
            <person name="Xu D."/>
            <person name="Zhang Y."/>
        </authorList>
    </citation>
    <scope>NUCLEOTIDE SEQUENCE [LARGE SCALE GENOMIC DNA]</scope>
    <source>
        <strain evidence="2">cv. Yunnan</strain>
        <tissue evidence="1">Leaves</tissue>
    </source>
</reference>
<reference evidence="2" key="1">
    <citation type="journal article" date="2022" name="Mol. Ecol. Resour.">
        <title>The genomes of chicory, endive, great burdock and yacon provide insights into Asteraceae palaeo-polyploidization history and plant inulin production.</title>
        <authorList>
            <person name="Fan W."/>
            <person name="Wang S."/>
            <person name="Wang H."/>
            <person name="Wang A."/>
            <person name="Jiang F."/>
            <person name="Liu H."/>
            <person name="Zhao H."/>
            <person name="Xu D."/>
            <person name="Zhang Y."/>
        </authorList>
    </citation>
    <scope>NUCLEOTIDE SEQUENCE [LARGE SCALE GENOMIC DNA]</scope>
    <source>
        <strain evidence="2">cv. Yunnan</strain>
    </source>
</reference>
<evidence type="ECO:0000313" key="2">
    <source>
        <dbReference type="Proteomes" id="UP001056120"/>
    </source>
</evidence>
<name>A0ACB9I9B0_9ASTR</name>
<comment type="caution">
    <text evidence="1">The sequence shown here is derived from an EMBL/GenBank/DDBJ whole genome shotgun (WGS) entry which is preliminary data.</text>
</comment>
<dbReference type="Proteomes" id="UP001056120">
    <property type="component" value="Linkage Group LG09"/>
</dbReference>
<gene>
    <name evidence="1" type="ORF">L1987_26223</name>
</gene>
<dbReference type="EMBL" id="CM042026">
    <property type="protein sequence ID" value="KAI3804574.1"/>
    <property type="molecule type" value="Genomic_DNA"/>
</dbReference>